<dbReference type="OrthoDB" id="2467569at2759"/>
<gene>
    <name evidence="2" type="ORF">RFULGI_LOCUS10282</name>
</gene>
<name>A0A9N9N1P4_9GLOM</name>
<keyword evidence="3" id="KW-1185">Reference proteome</keyword>
<protein>
    <submittedName>
        <fullName evidence="2">9911_t:CDS:1</fullName>
    </submittedName>
</protein>
<evidence type="ECO:0000313" key="2">
    <source>
        <dbReference type="EMBL" id="CAG8697821.1"/>
    </source>
</evidence>
<keyword evidence="1" id="KW-0175">Coiled coil</keyword>
<evidence type="ECO:0000313" key="3">
    <source>
        <dbReference type="Proteomes" id="UP000789396"/>
    </source>
</evidence>
<dbReference type="EMBL" id="CAJVPZ010020004">
    <property type="protein sequence ID" value="CAG8697821.1"/>
    <property type="molecule type" value="Genomic_DNA"/>
</dbReference>
<comment type="caution">
    <text evidence="2">The sequence shown here is derived from an EMBL/GenBank/DDBJ whole genome shotgun (WGS) entry which is preliminary data.</text>
</comment>
<feature type="coiled-coil region" evidence="1">
    <location>
        <begin position="45"/>
        <end position="72"/>
    </location>
</feature>
<evidence type="ECO:0000256" key="1">
    <source>
        <dbReference type="SAM" id="Coils"/>
    </source>
</evidence>
<dbReference type="AlphaFoldDB" id="A0A9N9N1P4"/>
<feature type="coiled-coil region" evidence="1">
    <location>
        <begin position="174"/>
        <end position="263"/>
    </location>
</feature>
<proteinExistence type="predicted"/>
<feature type="non-terminal residue" evidence="2">
    <location>
        <position position="1"/>
    </location>
</feature>
<sequence>KKIEILKEKKIYVSNKLTEALSVKTYFTPLWQLSYNADLTVLQRKINALKNYKELQNKFKNLTDNNKKLKLYGQNNKLYVQNKSKFFSKSKDDELQVKKNLFEKHIRKFIEILNKETVHTGLSIDQKTKKSDANETIVEFKLKEILNNFGKERLAKDQDVAWLMRETKFAHKKKTELIQIATKYKEKLDLLEKEVNYVVDTLRKGIKAKINSDLEKEINFKSKKLKLEDQIKELENNSDLKILQTILDELTQENIELKNLIHKNSKFIMELNKRINFSRSKEKRDNELNENIKKNRI</sequence>
<reference evidence="2" key="1">
    <citation type="submission" date="2021-06" db="EMBL/GenBank/DDBJ databases">
        <authorList>
            <person name="Kallberg Y."/>
            <person name="Tangrot J."/>
            <person name="Rosling A."/>
        </authorList>
    </citation>
    <scope>NUCLEOTIDE SEQUENCE</scope>
    <source>
        <strain evidence="2">IN212</strain>
    </source>
</reference>
<accession>A0A9N9N1P4</accession>
<dbReference type="Proteomes" id="UP000789396">
    <property type="component" value="Unassembled WGS sequence"/>
</dbReference>
<organism evidence="2 3">
    <name type="scientific">Racocetra fulgida</name>
    <dbReference type="NCBI Taxonomy" id="60492"/>
    <lineage>
        <taxon>Eukaryota</taxon>
        <taxon>Fungi</taxon>
        <taxon>Fungi incertae sedis</taxon>
        <taxon>Mucoromycota</taxon>
        <taxon>Glomeromycotina</taxon>
        <taxon>Glomeromycetes</taxon>
        <taxon>Diversisporales</taxon>
        <taxon>Gigasporaceae</taxon>
        <taxon>Racocetra</taxon>
    </lineage>
</organism>